<comment type="caution">
    <text evidence="2">The sequence shown here is derived from an EMBL/GenBank/DDBJ whole genome shotgun (WGS) entry which is preliminary data.</text>
</comment>
<sequence>MTNPSAIKALVFDVFGTVVDWRSGVAREAAAFLQRHAPNLDAFEFADAWRREYSPSMEEIRSGRRPYVRLDVLHRENLVKVLAHSGIAGATDAEIDELNLAWHRLDPWPDSVEALNRLKRRFIIAPLSNGNIRLMVDIARRAGLPWDAILGAEVVRAYKPSPQVYTETADILGLAPAELCLVAAHNGDLAAARRLGLSTAFVVRPTEHGPAQKTDLKAEQAWDFVVDDLNALASQLDASID</sequence>
<dbReference type="PRINTS" id="PR00413">
    <property type="entry name" value="HADHALOGNASE"/>
</dbReference>
<dbReference type="InterPro" id="IPR036412">
    <property type="entry name" value="HAD-like_sf"/>
</dbReference>
<dbReference type="Gene3D" id="3.40.50.1000">
    <property type="entry name" value="HAD superfamily/HAD-like"/>
    <property type="match status" value="1"/>
</dbReference>
<accession>A0A4R5LD67</accession>
<dbReference type="InterPro" id="IPR051540">
    <property type="entry name" value="S-2-haloacid_dehalogenase"/>
</dbReference>
<proteinExistence type="predicted"/>
<dbReference type="AlphaFoldDB" id="A0A4R5LD67"/>
<evidence type="ECO:0000256" key="1">
    <source>
        <dbReference type="ARBA" id="ARBA00022801"/>
    </source>
</evidence>
<dbReference type="SFLD" id="SFLDG01129">
    <property type="entry name" value="C1.5:_HAD__Beta-PGM__Phosphata"/>
    <property type="match status" value="1"/>
</dbReference>
<dbReference type="OrthoDB" id="8585081at2"/>
<dbReference type="InterPro" id="IPR023214">
    <property type="entry name" value="HAD_sf"/>
</dbReference>
<dbReference type="Pfam" id="PF00702">
    <property type="entry name" value="Hydrolase"/>
    <property type="match status" value="1"/>
</dbReference>
<dbReference type="Proteomes" id="UP000295606">
    <property type="component" value="Unassembled WGS sequence"/>
</dbReference>
<dbReference type="NCBIfam" id="TIGR01428">
    <property type="entry name" value="HAD_type_II"/>
    <property type="match status" value="1"/>
</dbReference>
<evidence type="ECO:0000313" key="2">
    <source>
        <dbReference type="EMBL" id="TDG06422.1"/>
    </source>
</evidence>
<dbReference type="PANTHER" id="PTHR43316">
    <property type="entry name" value="HYDROLASE, HALOACID DELAHOGENASE-RELATED"/>
    <property type="match status" value="1"/>
</dbReference>
<dbReference type="InterPro" id="IPR006439">
    <property type="entry name" value="HAD-SF_hydro_IA"/>
</dbReference>
<evidence type="ECO:0000313" key="3">
    <source>
        <dbReference type="Proteomes" id="UP000295606"/>
    </source>
</evidence>
<dbReference type="RefSeq" id="WP_133184677.1">
    <property type="nucleotide sequence ID" value="NZ_SMOD01000015.1"/>
</dbReference>
<dbReference type="InterPro" id="IPR006328">
    <property type="entry name" value="2-HAD"/>
</dbReference>
<dbReference type="SFLD" id="SFLDS00003">
    <property type="entry name" value="Haloacid_Dehalogenase"/>
    <property type="match status" value="1"/>
</dbReference>
<dbReference type="GO" id="GO:0019120">
    <property type="term" value="F:hydrolase activity, acting on acid halide bonds, in C-halide compounds"/>
    <property type="evidence" value="ECO:0007669"/>
    <property type="project" value="InterPro"/>
</dbReference>
<keyword evidence="1" id="KW-0378">Hydrolase</keyword>
<dbReference type="EMBL" id="SMOD01000015">
    <property type="protein sequence ID" value="TDG06422.1"/>
    <property type="molecule type" value="Genomic_DNA"/>
</dbReference>
<dbReference type="PANTHER" id="PTHR43316:SF3">
    <property type="entry name" value="HALOACID DEHALOGENASE, TYPE II (AFU_ORTHOLOGUE AFUA_2G07750)-RELATED"/>
    <property type="match status" value="1"/>
</dbReference>
<protein>
    <submittedName>
        <fullName evidence="2">Haloacid dehalogenase type II</fullName>
    </submittedName>
</protein>
<name>A0A4R5LD67_9BURK</name>
<gene>
    <name evidence="2" type="ORF">E1N52_21155</name>
</gene>
<dbReference type="CDD" id="cd02588">
    <property type="entry name" value="HAD_L2-DEX"/>
    <property type="match status" value="1"/>
</dbReference>
<dbReference type="SUPFAM" id="SSF56784">
    <property type="entry name" value="HAD-like"/>
    <property type="match status" value="1"/>
</dbReference>
<organism evidence="2 3">
    <name type="scientific">Paraburkholderia guartelaensis</name>
    <dbReference type="NCBI Taxonomy" id="2546446"/>
    <lineage>
        <taxon>Bacteria</taxon>
        <taxon>Pseudomonadati</taxon>
        <taxon>Pseudomonadota</taxon>
        <taxon>Betaproteobacteria</taxon>
        <taxon>Burkholderiales</taxon>
        <taxon>Burkholderiaceae</taxon>
        <taxon>Paraburkholderia</taxon>
    </lineage>
</organism>
<dbReference type="Gene3D" id="1.10.150.750">
    <property type="match status" value="1"/>
</dbReference>
<dbReference type="NCBIfam" id="TIGR01493">
    <property type="entry name" value="HAD-SF-IA-v2"/>
    <property type="match status" value="1"/>
</dbReference>
<reference evidence="2 3" key="1">
    <citation type="submission" date="2019-03" db="EMBL/GenBank/DDBJ databases">
        <title>Paraburkholderia sp. isolated from native Mimosa gymnas in Guartela State Park, Brazil.</title>
        <authorList>
            <person name="Paulitsch F."/>
            <person name="Hungria M."/>
            <person name="Delamuta J.R.M."/>
            <person name="Ribeiro R.A."/>
            <person name="Dall'Agnol R."/>
            <person name="Silva J.S.B."/>
        </authorList>
    </citation>
    <scope>NUCLEOTIDE SEQUENCE [LARGE SCALE GENOMIC DNA]</scope>
    <source>
        <strain evidence="2 3">CNPSo 3008</strain>
    </source>
</reference>